<dbReference type="Proteomes" id="UP000240010">
    <property type="component" value="Unassembled WGS sequence"/>
</dbReference>
<dbReference type="RefSeq" id="WP_104429166.1">
    <property type="nucleotide sequence ID" value="NZ_PTIZ01000006.1"/>
</dbReference>
<accession>A0A2S6HCT9</accession>
<proteinExistence type="predicted"/>
<evidence type="ECO:0000259" key="2">
    <source>
        <dbReference type="Pfam" id="PF03880"/>
    </source>
</evidence>
<evidence type="ECO:0000313" key="3">
    <source>
        <dbReference type="EMBL" id="PPK75309.1"/>
    </source>
</evidence>
<dbReference type="InterPro" id="IPR012677">
    <property type="entry name" value="Nucleotide-bd_a/b_plait_sf"/>
</dbReference>
<name>A0A2S6HCT9_9GAMM</name>
<organism evidence="3 4">
    <name type="scientific">Methylobacter tundripaludum</name>
    <dbReference type="NCBI Taxonomy" id="173365"/>
    <lineage>
        <taxon>Bacteria</taxon>
        <taxon>Pseudomonadati</taxon>
        <taxon>Pseudomonadota</taxon>
        <taxon>Gammaproteobacteria</taxon>
        <taxon>Methylococcales</taxon>
        <taxon>Methylococcaceae</taxon>
        <taxon>Methylobacter</taxon>
    </lineage>
</organism>
<dbReference type="InterPro" id="IPR005580">
    <property type="entry name" value="DbpA/CsdA_RNA-bd_dom"/>
</dbReference>
<feature type="compositionally biased region" description="Polar residues" evidence="1">
    <location>
        <begin position="151"/>
        <end position="165"/>
    </location>
</feature>
<dbReference type="AlphaFoldDB" id="A0A2S6HCT9"/>
<sequence>MSGNNKRDCMDAGGTTARTQEVEQRREQLPRATQGAVADDGMDARLATTAIVQPRIKMVRYRLDVGSKHQVTSEELKKILIEESGVDKNNINNINIQGDYTLVELPDEMPQDIFLHLKSVEIKQHKLDIKRVKARNKKRSNNYGRRGRQRTPPSNNGGSDQVNGS</sequence>
<dbReference type="Pfam" id="PF03880">
    <property type="entry name" value="DbpA"/>
    <property type="match status" value="1"/>
</dbReference>
<dbReference type="EMBL" id="PTIZ01000006">
    <property type="protein sequence ID" value="PPK75309.1"/>
    <property type="molecule type" value="Genomic_DNA"/>
</dbReference>
<gene>
    <name evidence="3" type="ORF">B0F87_106157</name>
</gene>
<reference evidence="3 4" key="1">
    <citation type="submission" date="2018-02" db="EMBL/GenBank/DDBJ databases">
        <title>Subsurface microbial communities from deep shales in Ohio and West Virginia, USA.</title>
        <authorList>
            <person name="Wrighton K."/>
        </authorList>
    </citation>
    <scope>NUCLEOTIDE SEQUENCE [LARGE SCALE GENOMIC DNA]</scope>
    <source>
        <strain evidence="3 4">OWC-DMM</strain>
    </source>
</reference>
<feature type="compositionally biased region" description="Basic and acidic residues" evidence="1">
    <location>
        <begin position="1"/>
        <end position="10"/>
    </location>
</feature>
<comment type="caution">
    <text evidence="3">The sequence shown here is derived from an EMBL/GenBank/DDBJ whole genome shotgun (WGS) entry which is preliminary data.</text>
</comment>
<feature type="compositionally biased region" description="Basic residues" evidence="1">
    <location>
        <begin position="132"/>
        <end position="149"/>
    </location>
</feature>
<protein>
    <submittedName>
        <fullName evidence="3">DbpA-like RNA binding protein</fullName>
    </submittedName>
</protein>
<feature type="domain" description="DEAD box helicase DbpA/CsdA RNA-binding" evidence="2">
    <location>
        <begin position="60"/>
        <end position="130"/>
    </location>
</feature>
<feature type="region of interest" description="Disordered" evidence="1">
    <location>
        <begin position="129"/>
        <end position="165"/>
    </location>
</feature>
<evidence type="ECO:0000256" key="1">
    <source>
        <dbReference type="SAM" id="MobiDB-lite"/>
    </source>
</evidence>
<evidence type="ECO:0000313" key="4">
    <source>
        <dbReference type="Proteomes" id="UP000240010"/>
    </source>
</evidence>
<feature type="compositionally biased region" description="Basic and acidic residues" evidence="1">
    <location>
        <begin position="20"/>
        <end position="29"/>
    </location>
</feature>
<feature type="region of interest" description="Disordered" evidence="1">
    <location>
        <begin position="1"/>
        <end position="37"/>
    </location>
</feature>
<dbReference type="Gene3D" id="3.30.70.330">
    <property type="match status" value="1"/>
</dbReference>